<dbReference type="Pfam" id="PF03799">
    <property type="entry name" value="FtsQ_DivIB_C"/>
    <property type="match status" value="1"/>
</dbReference>
<evidence type="ECO:0000256" key="2">
    <source>
        <dbReference type="ARBA" id="ARBA00022475"/>
    </source>
</evidence>
<comment type="subcellular location">
    <subcellularLocation>
        <location evidence="8">Cell membrane</location>
        <topology evidence="8">Single-pass type II membrane protein</topology>
    </subcellularLocation>
    <subcellularLocation>
        <location evidence="1">Membrane</location>
    </subcellularLocation>
    <text evidence="8">Localizes to the division septum.</text>
</comment>
<proteinExistence type="inferred from homology"/>
<protein>
    <recommendedName>
        <fullName evidence="8">Cell division protein DivIB</fullName>
    </recommendedName>
</protein>
<dbReference type="PANTHER" id="PTHR37820">
    <property type="entry name" value="CELL DIVISION PROTEIN DIVIB"/>
    <property type="match status" value="1"/>
</dbReference>
<comment type="function">
    <text evidence="8">Cell division protein that may be involved in stabilizing or promoting the assembly of the division complex.</text>
</comment>
<dbReference type="OrthoDB" id="1819027at2"/>
<dbReference type="PROSITE" id="PS51779">
    <property type="entry name" value="POTRA"/>
    <property type="match status" value="1"/>
</dbReference>
<evidence type="ECO:0000256" key="9">
    <source>
        <dbReference type="SAM" id="Coils"/>
    </source>
</evidence>
<evidence type="ECO:0000313" key="11">
    <source>
        <dbReference type="EMBL" id="RSL31311.1"/>
    </source>
</evidence>
<keyword evidence="9" id="KW-0175">Coiled coil</keyword>
<sequence>MKEDWRVKKMADKKVVTIDDRIPALKEKRKKRTNRRLITYLSIFFILILVVIYFQSPLSHVRNIEVNGAVHLNDGEFVNRSGIEEGISIWNADLNEAETNIKEMKQINNVSVERSLPSTVLISVNEYKRLAYVEINNSYSPVLQSGTILRNDTEQELPADAPILRNFNDEDKLEVFTEELTQLGEGVLNRISEVVHTPKEDDNNALRLYMNDGIEVASTINNFASYMSSYPSVAREVDADAAGVLHMKMSPYFESTADETTEEKEENGEEE</sequence>
<dbReference type="InterPro" id="IPR005548">
    <property type="entry name" value="Cell_div_FtsQ/DivIB_C"/>
</dbReference>
<dbReference type="Proteomes" id="UP000275076">
    <property type="component" value="Unassembled WGS sequence"/>
</dbReference>
<dbReference type="Gene3D" id="3.40.50.10960">
    <property type="match status" value="1"/>
</dbReference>
<evidence type="ECO:0000256" key="5">
    <source>
        <dbReference type="ARBA" id="ARBA00022989"/>
    </source>
</evidence>
<dbReference type="GO" id="GO:0032153">
    <property type="term" value="C:cell division site"/>
    <property type="evidence" value="ECO:0007669"/>
    <property type="project" value="UniProtKB-UniRule"/>
</dbReference>
<dbReference type="EMBL" id="RBVX01000026">
    <property type="protein sequence ID" value="RSL31311.1"/>
    <property type="molecule type" value="Genomic_DNA"/>
</dbReference>
<keyword evidence="3 8" id="KW-0132">Cell division</keyword>
<evidence type="ECO:0000313" key="12">
    <source>
        <dbReference type="Proteomes" id="UP000275076"/>
    </source>
</evidence>
<keyword evidence="7 8" id="KW-0131">Cell cycle</keyword>
<dbReference type="GO" id="GO:0043093">
    <property type="term" value="P:FtsZ-dependent cytokinesis"/>
    <property type="evidence" value="ECO:0007669"/>
    <property type="project" value="UniProtKB-UniRule"/>
</dbReference>
<keyword evidence="5 8" id="KW-1133">Transmembrane helix</keyword>
<evidence type="ECO:0000259" key="10">
    <source>
        <dbReference type="PROSITE" id="PS51779"/>
    </source>
</evidence>
<keyword evidence="12" id="KW-1185">Reference proteome</keyword>
<organism evidence="11 12">
    <name type="scientific">Salibacterium salarium</name>
    <dbReference type="NCBI Taxonomy" id="284579"/>
    <lineage>
        <taxon>Bacteria</taxon>
        <taxon>Bacillati</taxon>
        <taxon>Bacillota</taxon>
        <taxon>Bacilli</taxon>
        <taxon>Bacillales</taxon>
        <taxon>Bacillaceae</taxon>
    </lineage>
</organism>
<feature type="domain" description="POTRA" evidence="10">
    <location>
        <begin position="59"/>
        <end position="127"/>
    </location>
</feature>
<evidence type="ECO:0000256" key="6">
    <source>
        <dbReference type="ARBA" id="ARBA00023136"/>
    </source>
</evidence>
<dbReference type="HAMAP" id="MF_00912">
    <property type="entry name" value="DivIB"/>
    <property type="match status" value="1"/>
</dbReference>
<evidence type="ECO:0000256" key="4">
    <source>
        <dbReference type="ARBA" id="ARBA00022692"/>
    </source>
</evidence>
<feature type="transmembrane region" description="Helical" evidence="8">
    <location>
        <begin position="37"/>
        <end position="54"/>
    </location>
</feature>
<keyword evidence="6 8" id="KW-0472">Membrane</keyword>
<evidence type="ECO:0000256" key="8">
    <source>
        <dbReference type="HAMAP-Rule" id="MF_00912"/>
    </source>
</evidence>
<gene>
    <name evidence="8" type="primary">divIB</name>
    <name evidence="11" type="ORF">D7Z54_21745</name>
</gene>
<feature type="coiled-coil region" evidence="9">
    <location>
        <begin position="87"/>
        <end position="114"/>
    </location>
</feature>
<comment type="caution">
    <text evidence="11">The sequence shown here is derived from an EMBL/GenBank/DDBJ whole genome shotgun (WGS) entry which is preliminary data.</text>
</comment>
<dbReference type="GO" id="GO:0005886">
    <property type="term" value="C:plasma membrane"/>
    <property type="evidence" value="ECO:0007669"/>
    <property type="project" value="UniProtKB-SubCell"/>
</dbReference>
<dbReference type="Pfam" id="PF08478">
    <property type="entry name" value="POTRA_1"/>
    <property type="match status" value="1"/>
</dbReference>
<evidence type="ECO:0000256" key="7">
    <source>
        <dbReference type="ARBA" id="ARBA00023306"/>
    </source>
</evidence>
<reference evidence="11 12" key="1">
    <citation type="submission" date="2018-10" db="EMBL/GenBank/DDBJ databases">
        <title>Draft genome sequence of Bacillus salarius IM0101, isolated from a hypersaline soil in Inner Mongolia, China.</title>
        <authorList>
            <person name="Yamprayoonswat W."/>
            <person name="Boonvisut S."/>
            <person name="Jumpathong W."/>
            <person name="Sittihan S."/>
            <person name="Ruangsuj P."/>
            <person name="Wanthongcharoen S."/>
            <person name="Thongpramul N."/>
            <person name="Pimmason S."/>
            <person name="Yu B."/>
            <person name="Yasawong M."/>
        </authorList>
    </citation>
    <scope>NUCLEOTIDE SEQUENCE [LARGE SCALE GENOMIC DNA]</scope>
    <source>
        <strain evidence="11 12">IM0101</strain>
    </source>
</reference>
<keyword evidence="2 8" id="KW-1003">Cell membrane</keyword>
<evidence type="ECO:0000256" key="3">
    <source>
        <dbReference type="ARBA" id="ARBA00022618"/>
    </source>
</evidence>
<dbReference type="InterPro" id="IPR013685">
    <property type="entry name" value="POTRA_FtsQ_type"/>
</dbReference>
<accession>A0A428MYV4</accession>
<dbReference type="PANTHER" id="PTHR37820:SF1">
    <property type="entry name" value="CELL DIVISION PROTEIN FTSQ"/>
    <property type="match status" value="1"/>
</dbReference>
<keyword evidence="4 8" id="KW-0812">Transmembrane</keyword>
<dbReference type="InterPro" id="IPR034746">
    <property type="entry name" value="POTRA"/>
</dbReference>
<name>A0A428MYV4_9BACI</name>
<dbReference type="InterPro" id="IPR026580">
    <property type="entry name" value="DivIB"/>
</dbReference>
<evidence type="ECO:0000256" key="1">
    <source>
        <dbReference type="ARBA" id="ARBA00004370"/>
    </source>
</evidence>
<comment type="similarity">
    <text evidence="8">Belongs to the FtsQ/DivIB family. DivIB subfamily.</text>
</comment>
<dbReference type="InterPro" id="IPR050487">
    <property type="entry name" value="FtsQ_DivIB"/>
</dbReference>
<dbReference type="Gene3D" id="3.10.20.310">
    <property type="entry name" value="membrane protein fhac"/>
    <property type="match status" value="1"/>
</dbReference>
<dbReference type="AlphaFoldDB" id="A0A428MYV4"/>